<dbReference type="InterPro" id="IPR050471">
    <property type="entry name" value="AB_hydrolase"/>
</dbReference>
<dbReference type="InterPro" id="IPR000073">
    <property type="entry name" value="AB_hydrolase_1"/>
</dbReference>
<accession>A0A8J2ZYM2</accession>
<evidence type="ECO:0000313" key="3">
    <source>
        <dbReference type="Proteomes" id="UP000656813"/>
    </source>
</evidence>
<keyword evidence="2" id="KW-0378">Hydrolase</keyword>
<name>A0A8J2ZYM2_9BACL</name>
<dbReference type="EMBL" id="BMFV01000036">
    <property type="protein sequence ID" value="GGH87038.1"/>
    <property type="molecule type" value="Genomic_DNA"/>
</dbReference>
<proteinExistence type="predicted"/>
<gene>
    <name evidence="2" type="ORF">GCM10007096_36130</name>
</gene>
<dbReference type="PANTHER" id="PTHR43433">
    <property type="entry name" value="HYDROLASE, ALPHA/BETA FOLD FAMILY PROTEIN"/>
    <property type="match status" value="1"/>
</dbReference>
<comment type="caution">
    <text evidence="2">The sequence shown here is derived from an EMBL/GenBank/DDBJ whole genome shotgun (WGS) entry which is preliminary data.</text>
</comment>
<evidence type="ECO:0000259" key="1">
    <source>
        <dbReference type="Pfam" id="PF00561"/>
    </source>
</evidence>
<dbReference type="Proteomes" id="UP000656813">
    <property type="component" value="Unassembled WGS sequence"/>
</dbReference>
<reference evidence="2" key="1">
    <citation type="journal article" date="2014" name="Int. J. Syst. Evol. Microbiol.">
        <title>Complete genome sequence of Corynebacterium casei LMG S-19264T (=DSM 44701T), isolated from a smear-ripened cheese.</title>
        <authorList>
            <consortium name="US DOE Joint Genome Institute (JGI-PGF)"/>
            <person name="Walter F."/>
            <person name="Albersmeier A."/>
            <person name="Kalinowski J."/>
            <person name="Ruckert C."/>
        </authorList>
    </citation>
    <scope>NUCLEOTIDE SEQUENCE</scope>
    <source>
        <strain evidence="2">CGMCC 1.12777</strain>
    </source>
</reference>
<keyword evidence="3" id="KW-1185">Reference proteome</keyword>
<dbReference type="AlphaFoldDB" id="A0A8J2ZYM2"/>
<organism evidence="2 3">
    <name type="scientific">Pullulanibacillus pueri</name>
    <dbReference type="NCBI Taxonomy" id="1437324"/>
    <lineage>
        <taxon>Bacteria</taxon>
        <taxon>Bacillati</taxon>
        <taxon>Bacillota</taxon>
        <taxon>Bacilli</taxon>
        <taxon>Bacillales</taxon>
        <taxon>Sporolactobacillaceae</taxon>
        <taxon>Pullulanibacillus</taxon>
    </lineage>
</organism>
<dbReference type="SUPFAM" id="SSF53474">
    <property type="entry name" value="alpha/beta-Hydrolases"/>
    <property type="match status" value="1"/>
</dbReference>
<dbReference type="PRINTS" id="PR00111">
    <property type="entry name" value="ABHYDROLASE"/>
</dbReference>
<dbReference type="Pfam" id="PF00561">
    <property type="entry name" value="Abhydrolase_1"/>
    <property type="match status" value="1"/>
</dbReference>
<dbReference type="Gene3D" id="3.40.50.1820">
    <property type="entry name" value="alpha/beta hydrolase"/>
    <property type="match status" value="1"/>
</dbReference>
<dbReference type="PANTHER" id="PTHR43433:SF5">
    <property type="entry name" value="AB HYDROLASE-1 DOMAIN-CONTAINING PROTEIN"/>
    <property type="match status" value="1"/>
</dbReference>
<reference evidence="2" key="2">
    <citation type="submission" date="2020-09" db="EMBL/GenBank/DDBJ databases">
        <authorList>
            <person name="Sun Q."/>
            <person name="Zhou Y."/>
        </authorList>
    </citation>
    <scope>NUCLEOTIDE SEQUENCE</scope>
    <source>
        <strain evidence="2">CGMCC 1.12777</strain>
    </source>
</reference>
<dbReference type="InterPro" id="IPR029058">
    <property type="entry name" value="AB_hydrolase_fold"/>
</dbReference>
<evidence type="ECO:0000313" key="2">
    <source>
        <dbReference type="EMBL" id="GGH87038.1"/>
    </source>
</evidence>
<protein>
    <submittedName>
        <fullName evidence="2">Hydrolase</fullName>
    </submittedName>
</protein>
<feature type="domain" description="AB hydrolase-1" evidence="1">
    <location>
        <begin position="23"/>
        <end position="242"/>
    </location>
</feature>
<dbReference type="GO" id="GO:0016787">
    <property type="term" value="F:hydrolase activity"/>
    <property type="evidence" value="ECO:0007669"/>
    <property type="project" value="UniProtKB-KW"/>
</dbReference>
<dbReference type="RefSeq" id="WP_188498783.1">
    <property type="nucleotide sequence ID" value="NZ_BMFV01000036.1"/>
</dbReference>
<sequence>MPEVAMRDGITLYYEEKGGGNKPLIFIHPPLMGHVVFKYQYELSGEFRCFFYDLRGHGRSGYNDTPHLQTEAILERHTNDLLELINHLDLKQVTLVGYSAAGMLALHFAINFPERVHSLILSGGFPKVDTWLLKQQFYVGIQLMRRNKRDFLAKGLALSHKLTLADFKELYQYGQKSRVLEVQALYEAYLQYDCTPALDSLTDIPILILYGSLSRHIRAHYSLFQSNLPTAKIVVIEKAFHELPTRSHLLFNHIVRQFLRDIACG</sequence>